<dbReference type="AlphaFoldDB" id="A0AAV4XER9"/>
<dbReference type="GO" id="GO:0003677">
    <property type="term" value="F:DNA binding"/>
    <property type="evidence" value="ECO:0007669"/>
    <property type="project" value="InterPro"/>
</dbReference>
<protein>
    <submittedName>
        <fullName evidence="8">Zinc finger protein 710</fullName>
    </submittedName>
</protein>
<name>A0AAV4XER9_CAEEX</name>
<dbReference type="SUPFAM" id="SSF54160">
    <property type="entry name" value="Chromo domain-like"/>
    <property type="match status" value="1"/>
</dbReference>
<evidence type="ECO:0000313" key="9">
    <source>
        <dbReference type="Proteomes" id="UP001054945"/>
    </source>
</evidence>
<keyword evidence="2 4" id="KW-0863">Zinc-finger</keyword>
<dbReference type="Pfam" id="PF02008">
    <property type="entry name" value="zf-CXXC"/>
    <property type="match status" value="1"/>
</dbReference>
<sequence length="447" mass="51372">MPKEKSRIASTSAGEEEVDVKPDLNDILRCGACEQIFFLIWMILLLIRVTIVSSKNDESSEDDSEIEVIRHSPSKIKKHSKSPKKVYNEYEEDYHSYYGHKKKSKHSDYYLSKNIQIKDEPLDEYEESTYCGICENCLRTEDCDECDVCLRKKSGSLKYSTKRCLLRQCIEEINGQWKGYPDSQNGWEPEENIYSKDLIYEYERKQELEEKRRLAVVKRTFEESAYSSSPSKRIKIGSDDLVSGTVVATDSILQILGIHKDLSEVQNDANKKSSKEKDNEEKMWNILNRIPPSVARDGSGDHGSEGPSVKYLPKPGEPGKYILVMGEQNQLSLLEQSNLDPIVSLGPKKLVPEIILNKNEGFILPSKLKLMMMTFKLYLKPLRSKIQIYMDICPTQQFAKRGLADLKNRKWLNLQALFMMKQPMILKRKMMNQLLVGAAEESAIQVE</sequence>
<dbReference type="Pfam" id="PF00385">
    <property type="entry name" value="Chromo"/>
    <property type="match status" value="1"/>
</dbReference>
<evidence type="ECO:0000259" key="6">
    <source>
        <dbReference type="PROSITE" id="PS50013"/>
    </source>
</evidence>
<proteinExistence type="predicted"/>
<dbReference type="PROSITE" id="PS51058">
    <property type="entry name" value="ZF_CXXC"/>
    <property type="match status" value="1"/>
</dbReference>
<feature type="domain" description="CXXC-type" evidence="7">
    <location>
        <begin position="123"/>
        <end position="170"/>
    </location>
</feature>
<evidence type="ECO:0000259" key="7">
    <source>
        <dbReference type="PROSITE" id="PS51058"/>
    </source>
</evidence>
<reference evidence="8 9" key="1">
    <citation type="submission" date="2021-06" db="EMBL/GenBank/DDBJ databases">
        <title>Caerostris extrusa draft genome.</title>
        <authorList>
            <person name="Kono N."/>
            <person name="Arakawa K."/>
        </authorList>
    </citation>
    <scope>NUCLEOTIDE SEQUENCE [LARGE SCALE GENOMIC DNA]</scope>
</reference>
<dbReference type="EMBL" id="BPLR01017516">
    <property type="protein sequence ID" value="GIY92284.1"/>
    <property type="molecule type" value="Genomic_DNA"/>
</dbReference>
<dbReference type="Proteomes" id="UP001054945">
    <property type="component" value="Unassembled WGS sequence"/>
</dbReference>
<evidence type="ECO:0000256" key="4">
    <source>
        <dbReference type="PROSITE-ProRule" id="PRU00509"/>
    </source>
</evidence>
<dbReference type="InterPro" id="IPR000953">
    <property type="entry name" value="Chromo/chromo_shadow_dom"/>
</dbReference>
<dbReference type="GO" id="GO:0008270">
    <property type="term" value="F:zinc ion binding"/>
    <property type="evidence" value="ECO:0007669"/>
    <property type="project" value="UniProtKB-KW"/>
</dbReference>
<keyword evidence="1" id="KW-0479">Metal-binding</keyword>
<comment type="caution">
    <text evidence="8">The sequence shown here is derived from an EMBL/GenBank/DDBJ whole genome shotgun (WGS) entry which is preliminary data.</text>
</comment>
<evidence type="ECO:0000256" key="1">
    <source>
        <dbReference type="ARBA" id="ARBA00022723"/>
    </source>
</evidence>
<feature type="domain" description="Chromo" evidence="6">
    <location>
        <begin position="159"/>
        <end position="214"/>
    </location>
</feature>
<evidence type="ECO:0000256" key="2">
    <source>
        <dbReference type="ARBA" id="ARBA00022771"/>
    </source>
</evidence>
<dbReference type="InterPro" id="IPR002857">
    <property type="entry name" value="Znf_CXXC"/>
</dbReference>
<evidence type="ECO:0000256" key="5">
    <source>
        <dbReference type="SAM" id="MobiDB-lite"/>
    </source>
</evidence>
<dbReference type="Gene3D" id="2.40.50.40">
    <property type="match status" value="1"/>
</dbReference>
<accession>A0AAV4XER9</accession>
<evidence type="ECO:0000256" key="3">
    <source>
        <dbReference type="ARBA" id="ARBA00022833"/>
    </source>
</evidence>
<keyword evidence="3" id="KW-0862">Zinc</keyword>
<dbReference type="InterPro" id="IPR016197">
    <property type="entry name" value="Chromo-like_dom_sf"/>
</dbReference>
<organism evidence="8 9">
    <name type="scientific">Caerostris extrusa</name>
    <name type="common">Bark spider</name>
    <name type="synonym">Caerostris bankana</name>
    <dbReference type="NCBI Taxonomy" id="172846"/>
    <lineage>
        <taxon>Eukaryota</taxon>
        <taxon>Metazoa</taxon>
        <taxon>Ecdysozoa</taxon>
        <taxon>Arthropoda</taxon>
        <taxon>Chelicerata</taxon>
        <taxon>Arachnida</taxon>
        <taxon>Araneae</taxon>
        <taxon>Araneomorphae</taxon>
        <taxon>Entelegynae</taxon>
        <taxon>Araneoidea</taxon>
        <taxon>Araneidae</taxon>
        <taxon>Caerostris</taxon>
    </lineage>
</organism>
<dbReference type="GO" id="GO:0005694">
    <property type="term" value="C:chromosome"/>
    <property type="evidence" value="ECO:0007669"/>
    <property type="project" value="UniProtKB-ARBA"/>
</dbReference>
<dbReference type="InterPro" id="IPR023780">
    <property type="entry name" value="Chromo_domain"/>
</dbReference>
<feature type="region of interest" description="Disordered" evidence="5">
    <location>
        <begin position="291"/>
        <end position="313"/>
    </location>
</feature>
<evidence type="ECO:0000313" key="8">
    <source>
        <dbReference type="EMBL" id="GIY92284.1"/>
    </source>
</evidence>
<dbReference type="PROSITE" id="PS50013">
    <property type="entry name" value="CHROMO_2"/>
    <property type="match status" value="1"/>
</dbReference>
<keyword evidence="9" id="KW-1185">Reference proteome</keyword>
<gene>
    <name evidence="8" type="primary">Znf710_2</name>
    <name evidence="8" type="ORF">CEXT_668831</name>
</gene>